<evidence type="ECO:0008006" key="4">
    <source>
        <dbReference type="Google" id="ProtNLM"/>
    </source>
</evidence>
<dbReference type="RefSeq" id="WP_258499737.1">
    <property type="nucleotide sequence ID" value="NZ_JANSKA010000009.1"/>
</dbReference>
<dbReference type="EMBL" id="JANSKA010000009">
    <property type="protein sequence ID" value="MCR9037338.1"/>
    <property type="molecule type" value="Genomic_DNA"/>
</dbReference>
<dbReference type="Proteomes" id="UP001204320">
    <property type="component" value="Unassembled WGS sequence"/>
</dbReference>
<name>A0ABT1ZAY7_9ACTN</name>
<protein>
    <recommendedName>
        <fullName evidence="4">Adhesin</fullName>
    </recommendedName>
</protein>
<feature type="compositionally biased region" description="Gly residues" evidence="1">
    <location>
        <begin position="57"/>
        <end position="76"/>
    </location>
</feature>
<feature type="region of interest" description="Disordered" evidence="1">
    <location>
        <begin position="35"/>
        <end position="76"/>
    </location>
</feature>
<evidence type="ECO:0000256" key="1">
    <source>
        <dbReference type="SAM" id="MobiDB-lite"/>
    </source>
</evidence>
<gene>
    <name evidence="2" type="ORF">NVS32_10315</name>
</gene>
<keyword evidence="3" id="KW-1185">Reference proteome</keyword>
<reference evidence="2 3" key="1">
    <citation type="submission" date="2022-08" db="EMBL/GenBank/DDBJ databases">
        <title>Tractidigestivibacter montrealensis type strain KD21.</title>
        <authorList>
            <person name="Diop K."/>
            <person name="Richard C."/>
            <person name="Routy B."/>
        </authorList>
    </citation>
    <scope>NUCLEOTIDE SEQUENCE [LARGE SCALE GENOMIC DNA]</scope>
    <source>
        <strain evidence="2 3">KD21</strain>
    </source>
</reference>
<organism evidence="2 3">
    <name type="scientific">Tractidigestivibacter montrealensis</name>
    <dbReference type="NCBI Taxonomy" id="2972466"/>
    <lineage>
        <taxon>Bacteria</taxon>
        <taxon>Bacillati</taxon>
        <taxon>Actinomycetota</taxon>
        <taxon>Coriobacteriia</taxon>
        <taxon>Coriobacteriales</taxon>
        <taxon>Atopobiaceae</taxon>
        <taxon>Tractidigestivibacter</taxon>
    </lineage>
</organism>
<proteinExistence type="predicted"/>
<sequence length="594" mass="58678">MRSETFERRDSIMHKAGVAVVTGALLISMTPLPALAEGSSSSSGSSTATSQPTGEPPSGGGSAPGDAGGSMPVGGAGGAGGANTMTYDYTGTLSGTLTADGDSQEASDQTITATDVDVNAALAENGGALALSGVTLEKSGDDTNGDNCNFYGVNSILLATGDDSTAKVSNSKLNATSEGSNAIFATDGATVYANGDTITTSAGNSRGLDATYDGTIIANEMGISTQGDHSASIATDRGGGNISVTNSTLSTAGSGSPLLYSTGDIEVSGVTGTATGSQIAGMEGLNTVLINNSTLSSTITEKTASDPIANAVIIYQSTSGDAESTTGEAATFQAVGSKLSSAIQSGSFFYVTNTTANILLQGTTLDYDSSAANLIQVEGNDSNNWGTAGSNGGTATLTLAGENVTGNVSVDTISSLALYLTGNSTWTGAASITENANGSTSDSPITVNVDDGSTWVVTADSTVLALNVASGGSVVDESGKTVTIVANGQTVVQGDSSLTVTVTGSYSTTYDGSGASTVSPDRIDRSAFDAEYGTSTTFAMGDSTSVSASDVAQASTAPSSSAEATASTNDATSASTGNVFLDIWNAIVDFFTGR</sequence>
<evidence type="ECO:0000313" key="3">
    <source>
        <dbReference type="Proteomes" id="UP001204320"/>
    </source>
</evidence>
<evidence type="ECO:0000313" key="2">
    <source>
        <dbReference type="EMBL" id="MCR9037338.1"/>
    </source>
</evidence>
<accession>A0ABT1ZAY7</accession>
<feature type="compositionally biased region" description="Low complexity" evidence="1">
    <location>
        <begin position="38"/>
        <end position="53"/>
    </location>
</feature>
<dbReference type="Gene3D" id="2.160.20.20">
    <property type="match status" value="1"/>
</dbReference>
<dbReference type="InterPro" id="IPR012332">
    <property type="entry name" value="Autotransporter_pectin_lyase_C"/>
</dbReference>
<comment type="caution">
    <text evidence="2">The sequence shown here is derived from an EMBL/GenBank/DDBJ whole genome shotgun (WGS) entry which is preliminary data.</text>
</comment>